<protein>
    <recommendedName>
        <fullName evidence="2">VWFA domain-containing protein</fullName>
    </recommendedName>
</protein>
<dbReference type="InterPro" id="IPR036465">
    <property type="entry name" value="vWFA_dom_sf"/>
</dbReference>
<keyword evidence="1" id="KW-1133">Transmembrane helix</keyword>
<dbReference type="AlphaFoldDB" id="A0A1F5EV33"/>
<dbReference type="Gene3D" id="3.40.50.410">
    <property type="entry name" value="von Willebrand factor, type A domain"/>
    <property type="match status" value="1"/>
</dbReference>
<sequence>MNLEYPLFLLTIPLGLIAVYKLVRQNSGIGFSSANLLAGIRVRVSPLRVERVFLSIFVVASALILARPTRLEKTSVPVYAQARDISLVLDVSGSMTGENIETAKSVIAEFIEGRPGDRIALFTFNTEGFLDWPLSLDHETTIYRLKHVVVSGGTRIAAGLITGLKHQQQFGQNPGALIVISDGGSILAPEEKEAIQTALGQTRLYWIWITQKGAGEDQTALQFGVYVTDLGGKVYRGGTEDLDEIFRQIHQLEASPVLYERHVSTVYQFGVLPALALVSLALAGLVHITRET</sequence>
<dbReference type="PROSITE" id="PS50234">
    <property type="entry name" value="VWFA"/>
    <property type="match status" value="1"/>
</dbReference>
<gene>
    <name evidence="3" type="ORF">A2703_00810</name>
</gene>
<proteinExistence type="predicted"/>
<comment type="caution">
    <text evidence="3">The sequence shown here is derived from an EMBL/GenBank/DDBJ whole genome shotgun (WGS) entry which is preliminary data.</text>
</comment>
<organism evidence="3 4">
    <name type="scientific">Candidatus Collierbacteria bacterium RIFCSPHIGHO2_01_FULL_50_25</name>
    <dbReference type="NCBI Taxonomy" id="1817722"/>
    <lineage>
        <taxon>Bacteria</taxon>
        <taxon>Candidatus Collieribacteriota</taxon>
    </lineage>
</organism>
<evidence type="ECO:0000256" key="1">
    <source>
        <dbReference type="SAM" id="Phobius"/>
    </source>
</evidence>
<reference evidence="3 4" key="1">
    <citation type="journal article" date="2016" name="Nat. Commun.">
        <title>Thousands of microbial genomes shed light on interconnected biogeochemical processes in an aquifer system.</title>
        <authorList>
            <person name="Anantharaman K."/>
            <person name="Brown C.T."/>
            <person name="Hug L.A."/>
            <person name="Sharon I."/>
            <person name="Castelle C.J."/>
            <person name="Probst A.J."/>
            <person name="Thomas B.C."/>
            <person name="Singh A."/>
            <person name="Wilkins M.J."/>
            <person name="Karaoz U."/>
            <person name="Brodie E.L."/>
            <person name="Williams K.H."/>
            <person name="Hubbard S.S."/>
            <person name="Banfield J.F."/>
        </authorList>
    </citation>
    <scope>NUCLEOTIDE SEQUENCE [LARGE SCALE GENOMIC DNA]</scope>
</reference>
<evidence type="ECO:0000313" key="3">
    <source>
        <dbReference type="EMBL" id="OGD71253.1"/>
    </source>
</evidence>
<evidence type="ECO:0000259" key="2">
    <source>
        <dbReference type="PROSITE" id="PS50234"/>
    </source>
</evidence>
<keyword evidence="1" id="KW-0472">Membrane</keyword>
<dbReference type="Pfam" id="PF13519">
    <property type="entry name" value="VWA_2"/>
    <property type="match status" value="1"/>
</dbReference>
<dbReference type="InterPro" id="IPR002035">
    <property type="entry name" value="VWF_A"/>
</dbReference>
<feature type="domain" description="VWFA" evidence="2">
    <location>
        <begin position="84"/>
        <end position="275"/>
    </location>
</feature>
<dbReference type="STRING" id="1817722.A2703_00810"/>
<accession>A0A1F5EV33</accession>
<evidence type="ECO:0000313" key="4">
    <source>
        <dbReference type="Proteomes" id="UP000177979"/>
    </source>
</evidence>
<dbReference type="EMBL" id="MFAG01000038">
    <property type="protein sequence ID" value="OGD71253.1"/>
    <property type="molecule type" value="Genomic_DNA"/>
</dbReference>
<dbReference type="SMART" id="SM00327">
    <property type="entry name" value="VWA"/>
    <property type="match status" value="1"/>
</dbReference>
<dbReference type="Proteomes" id="UP000177979">
    <property type="component" value="Unassembled WGS sequence"/>
</dbReference>
<name>A0A1F5EV33_9BACT</name>
<dbReference type="SUPFAM" id="SSF53300">
    <property type="entry name" value="vWA-like"/>
    <property type="match status" value="1"/>
</dbReference>
<keyword evidence="1" id="KW-0812">Transmembrane</keyword>
<feature type="transmembrane region" description="Helical" evidence="1">
    <location>
        <begin position="266"/>
        <end position="288"/>
    </location>
</feature>